<keyword evidence="2" id="KW-1185">Reference proteome</keyword>
<evidence type="ECO:0008006" key="3">
    <source>
        <dbReference type="Google" id="ProtNLM"/>
    </source>
</evidence>
<evidence type="ECO:0000313" key="1">
    <source>
        <dbReference type="EMBL" id="KAG8187657.1"/>
    </source>
</evidence>
<gene>
    <name evidence="1" type="ORF">JTE90_005509</name>
</gene>
<reference evidence="1 2" key="1">
    <citation type="journal article" date="2022" name="Nat. Ecol. Evol.">
        <title>A masculinizing supergene underlies an exaggerated male reproductive morph in a spider.</title>
        <authorList>
            <person name="Hendrickx F."/>
            <person name="De Corte Z."/>
            <person name="Sonet G."/>
            <person name="Van Belleghem S.M."/>
            <person name="Kostlbacher S."/>
            <person name="Vangestel C."/>
        </authorList>
    </citation>
    <scope>NUCLEOTIDE SEQUENCE [LARGE SCALE GENOMIC DNA]</scope>
    <source>
        <strain evidence="1">W744_W776</strain>
    </source>
</reference>
<dbReference type="EMBL" id="JAFNEN010000264">
    <property type="protein sequence ID" value="KAG8187657.1"/>
    <property type="molecule type" value="Genomic_DNA"/>
</dbReference>
<protein>
    <recommendedName>
        <fullName evidence="3">Secreted protein</fullName>
    </recommendedName>
</protein>
<accession>A0AAV6UTC4</accession>
<comment type="caution">
    <text evidence="1">The sequence shown here is derived from an EMBL/GenBank/DDBJ whole genome shotgun (WGS) entry which is preliminary data.</text>
</comment>
<dbReference type="AlphaFoldDB" id="A0AAV6UTC4"/>
<evidence type="ECO:0000313" key="2">
    <source>
        <dbReference type="Proteomes" id="UP000827092"/>
    </source>
</evidence>
<name>A0AAV6UTC4_9ARAC</name>
<sequence>MSLFRAWCDIGVVFRVCWRSIGVFSEGRQPLLARVCRVAPDSRHHVSEGQKIAKLSTVNSTCRLLRPLPPPLSHLASSQVCGRLSGTSEIVCVNYSQSSAFILYSNDSFPRPVGDIFFVRNAITGGVE</sequence>
<proteinExistence type="predicted"/>
<dbReference type="Proteomes" id="UP000827092">
    <property type="component" value="Unassembled WGS sequence"/>
</dbReference>
<organism evidence="1 2">
    <name type="scientific">Oedothorax gibbosus</name>
    <dbReference type="NCBI Taxonomy" id="931172"/>
    <lineage>
        <taxon>Eukaryota</taxon>
        <taxon>Metazoa</taxon>
        <taxon>Ecdysozoa</taxon>
        <taxon>Arthropoda</taxon>
        <taxon>Chelicerata</taxon>
        <taxon>Arachnida</taxon>
        <taxon>Araneae</taxon>
        <taxon>Araneomorphae</taxon>
        <taxon>Entelegynae</taxon>
        <taxon>Araneoidea</taxon>
        <taxon>Linyphiidae</taxon>
        <taxon>Erigoninae</taxon>
        <taxon>Oedothorax</taxon>
    </lineage>
</organism>